<dbReference type="Gene3D" id="3.40.190.10">
    <property type="entry name" value="Periplasmic binding protein-like II"/>
    <property type="match status" value="2"/>
</dbReference>
<organism evidence="8 9">
    <name type="scientific">Paenibacillus piri</name>
    <dbReference type="NCBI Taxonomy" id="2547395"/>
    <lineage>
        <taxon>Bacteria</taxon>
        <taxon>Bacillati</taxon>
        <taxon>Bacillota</taxon>
        <taxon>Bacilli</taxon>
        <taxon>Bacillales</taxon>
        <taxon>Paenibacillaceae</taxon>
        <taxon>Paenibacillus</taxon>
    </lineage>
</organism>
<name>A0A4R5KYJ2_9BACL</name>
<evidence type="ECO:0000256" key="4">
    <source>
        <dbReference type="ARBA" id="ARBA00023139"/>
    </source>
</evidence>
<evidence type="ECO:0000256" key="6">
    <source>
        <dbReference type="SAM" id="MobiDB-lite"/>
    </source>
</evidence>
<keyword evidence="4" id="KW-0564">Palmitate</keyword>
<keyword evidence="1" id="KW-1003">Cell membrane</keyword>
<dbReference type="EMBL" id="SMRT01000001">
    <property type="protein sequence ID" value="TDG00131.1"/>
    <property type="molecule type" value="Genomic_DNA"/>
</dbReference>
<keyword evidence="3" id="KW-0472">Membrane</keyword>
<feature type="chain" id="PRO_5020253012" evidence="7">
    <location>
        <begin position="36"/>
        <end position="552"/>
    </location>
</feature>
<proteinExistence type="predicted"/>
<evidence type="ECO:0000256" key="2">
    <source>
        <dbReference type="ARBA" id="ARBA00022729"/>
    </source>
</evidence>
<dbReference type="PANTHER" id="PTHR43649:SF33">
    <property type="entry name" value="POLYGALACTURONAN_RHAMNOGALACTURONAN-BINDING PROTEIN YTCQ"/>
    <property type="match status" value="1"/>
</dbReference>
<dbReference type="Proteomes" id="UP000295636">
    <property type="component" value="Unassembled WGS sequence"/>
</dbReference>
<dbReference type="OrthoDB" id="9787283at2"/>
<keyword evidence="5" id="KW-0449">Lipoprotein</keyword>
<protein>
    <submittedName>
        <fullName evidence="8">Extracellular solute-binding protein</fullName>
    </submittedName>
</protein>
<reference evidence="8 9" key="1">
    <citation type="submission" date="2019-03" db="EMBL/GenBank/DDBJ databases">
        <title>This is whole genome sequence of Paenibacillus sp MS74 strain.</title>
        <authorList>
            <person name="Trinh H.N."/>
        </authorList>
    </citation>
    <scope>NUCLEOTIDE SEQUENCE [LARGE SCALE GENOMIC DNA]</scope>
    <source>
        <strain evidence="8 9">MS74</strain>
    </source>
</reference>
<keyword evidence="2 7" id="KW-0732">Signal</keyword>
<feature type="signal peptide" evidence="7">
    <location>
        <begin position="1"/>
        <end position="35"/>
    </location>
</feature>
<dbReference type="InterPro" id="IPR050490">
    <property type="entry name" value="Bact_solute-bd_prot1"/>
</dbReference>
<evidence type="ECO:0000256" key="1">
    <source>
        <dbReference type="ARBA" id="ARBA00022475"/>
    </source>
</evidence>
<dbReference type="AlphaFoldDB" id="A0A4R5KYJ2"/>
<sequence>MYFLNEGEKNIMKMRTKPVMLGTASLLLLATAACSSDGGTGNTAANQDKPSESAKEVNASGFPVVNNPITLTAMGAKFSTHGEWKDMKVLNEYAKKTNITINWQTVPDNAFEEKRNIALAGGDLPDMFYRAKLTPYDEVNYGSQGVLLPLNKLIDQYAPNLKALFEKYPEVKKSITAPDGNIYTLPQVADYLAPRIGNKPFINKRWLDQLKLSVPTTTEEYYQVLKAFKEKDPNGNGMADEIPWSGDKSFPLWAGLRGAWGLGTAGEKNANIDIGPDGKIRFYTMDPQYKGLLEYMNKLYKEGLIDKEVFTQELPQFLAKGTEGTVGSINYSNPNVVGPKYQDDYVSLPALKGPNGDHMYSPVNPTTQTQGTFAITKNNKHPEATIRWVDYFYGEEGSKFFRMGIEGETYETLPDGNVKYKELISKNPKGLSLDQAIGQYSPWPGGGLPQLITEKFDKTGNSLPSALASAKLLQPDIPKDIFPSFLFTKEEQDRLNALSSDITTYVTESRVKFVTGAVPLSAYDNYVSTLKKMGSDEFIGIYQKAYDRYKKN</sequence>
<gene>
    <name evidence="8" type="ORF">E1757_00310</name>
</gene>
<evidence type="ECO:0000256" key="5">
    <source>
        <dbReference type="ARBA" id="ARBA00023288"/>
    </source>
</evidence>
<dbReference type="SUPFAM" id="SSF53850">
    <property type="entry name" value="Periplasmic binding protein-like II"/>
    <property type="match status" value="1"/>
</dbReference>
<comment type="caution">
    <text evidence="8">The sequence shown here is derived from an EMBL/GenBank/DDBJ whole genome shotgun (WGS) entry which is preliminary data.</text>
</comment>
<dbReference type="PANTHER" id="PTHR43649">
    <property type="entry name" value="ARABINOSE-BINDING PROTEIN-RELATED"/>
    <property type="match status" value="1"/>
</dbReference>
<evidence type="ECO:0000313" key="8">
    <source>
        <dbReference type="EMBL" id="TDG00131.1"/>
    </source>
</evidence>
<evidence type="ECO:0000256" key="7">
    <source>
        <dbReference type="SAM" id="SignalP"/>
    </source>
</evidence>
<dbReference type="Pfam" id="PF01547">
    <property type="entry name" value="SBP_bac_1"/>
    <property type="match status" value="1"/>
</dbReference>
<dbReference type="InterPro" id="IPR006059">
    <property type="entry name" value="SBP"/>
</dbReference>
<evidence type="ECO:0000256" key="3">
    <source>
        <dbReference type="ARBA" id="ARBA00023136"/>
    </source>
</evidence>
<keyword evidence="9" id="KW-1185">Reference proteome</keyword>
<accession>A0A4R5KYJ2</accession>
<feature type="region of interest" description="Disordered" evidence="6">
    <location>
        <begin position="38"/>
        <end position="57"/>
    </location>
</feature>
<evidence type="ECO:0000313" key="9">
    <source>
        <dbReference type="Proteomes" id="UP000295636"/>
    </source>
</evidence>